<dbReference type="Pfam" id="PF13692">
    <property type="entry name" value="Glyco_trans_1_4"/>
    <property type="match status" value="1"/>
</dbReference>
<feature type="domain" description="Glycosyltransferase subfamily 4-like N-terminal" evidence="1">
    <location>
        <begin position="19"/>
        <end position="182"/>
    </location>
</feature>
<evidence type="ECO:0000313" key="2">
    <source>
        <dbReference type="EMBL" id="QZA77158.1"/>
    </source>
</evidence>
<proteinExistence type="predicted"/>
<name>A0ABX8Z3J9_9NEIS</name>
<dbReference type="InterPro" id="IPR050194">
    <property type="entry name" value="Glycosyltransferase_grp1"/>
</dbReference>
<dbReference type="Proteomes" id="UP000825679">
    <property type="component" value="Chromosome"/>
</dbReference>
<gene>
    <name evidence="2" type="ORF">K4H28_12800</name>
</gene>
<keyword evidence="2" id="KW-0328">Glycosyltransferase</keyword>
<dbReference type="RefSeq" id="WP_221005541.1">
    <property type="nucleotide sequence ID" value="NZ_CP081150.1"/>
</dbReference>
<dbReference type="EC" id="2.4.-.-" evidence="2"/>
<keyword evidence="2" id="KW-0808">Transferase</keyword>
<sequence length="371" mass="39750">MSAIVHVVESFGAGTLSMVSAMANRQSQDGHQVTVIHSVREETPANWRALFADAVQCIHLPMQRAIHPLNDFRTGRALMKWIRDIAPDVVHLHSSKAGAVGRLVSLAWAGKSGGPRWFFSPHGLSFLQRAEGRLKNSVFLAIEKILAGVPVTFIACSPSEGEEIRTHLSSNVVVVNNAVDLAAIPEACSQNDASSERKIRIGTVGRVCLARNPEFFAEIASKMAADKVEFVWVGGGDDSGEAALKAANVAVSGWCDRTAALTALATLDIYIQTSRWEGLPVAVIEAMAAGLPVVATNVVGNRDLVKNGENGYLAQTPDEFVGHLKALIADADLRSSLGRQAQAFARDFYSLDQMMDSLYAAYGVSPAAKND</sequence>
<dbReference type="PANTHER" id="PTHR45947">
    <property type="entry name" value="SULFOQUINOVOSYL TRANSFERASE SQD2"/>
    <property type="match status" value="1"/>
</dbReference>
<dbReference type="PANTHER" id="PTHR45947:SF3">
    <property type="entry name" value="SULFOQUINOVOSYL TRANSFERASE SQD2"/>
    <property type="match status" value="1"/>
</dbReference>
<protein>
    <submittedName>
        <fullName evidence="2">Glycosyltransferase</fullName>
        <ecNumber evidence="2">2.4.-.-</ecNumber>
    </submittedName>
</protein>
<dbReference type="InterPro" id="IPR028098">
    <property type="entry name" value="Glyco_trans_4-like_N"/>
</dbReference>
<dbReference type="EMBL" id="CP081150">
    <property type="protein sequence ID" value="QZA77158.1"/>
    <property type="molecule type" value="Genomic_DNA"/>
</dbReference>
<reference evidence="2 3" key="1">
    <citation type="submission" date="2021-08" db="EMBL/GenBank/DDBJ databases">
        <title>complete genome sequencing of Deefgea sp. D25.</title>
        <authorList>
            <person name="Bae J.-W."/>
            <person name="Gim D.-H."/>
        </authorList>
    </citation>
    <scope>NUCLEOTIDE SEQUENCE [LARGE SCALE GENOMIC DNA]</scope>
    <source>
        <strain evidence="2 3">D25</strain>
    </source>
</reference>
<keyword evidence="3" id="KW-1185">Reference proteome</keyword>
<dbReference type="SUPFAM" id="SSF53756">
    <property type="entry name" value="UDP-Glycosyltransferase/glycogen phosphorylase"/>
    <property type="match status" value="1"/>
</dbReference>
<evidence type="ECO:0000313" key="3">
    <source>
        <dbReference type="Proteomes" id="UP000825679"/>
    </source>
</evidence>
<evidence type="ECO:0000259" key="1">
    <source>
        <dbReference type="Pfam" id="PF13439"/>
    </source>
</evidence>
<dbReference type="Gene3D" id="3.40.50.2000">
    <property type="entry name" value="Glycogen Phosphorylase B"/>
    <property type="match status" value="2"/>
</dbReference>
<dbReference type="GO" id="GO:0016757">
    <property type="term" value="F:glycosyltransferase activity"/>
    <property type="evidence" value="ECO:0007669"/>
    <property type="project" value="UniProtKB-KW"/>
</dbReference>
<accession>A0ABX8Z3J9</accession>
<organism evidence="2 3">
    <name type="scientific">Deefgea tanakiae</name>
    <dbReference type="NCBI Taxonomy" id="2865840"/>
    <lineage>
        <taxon>Bacteria</taxon>
        <taxon>Pseudomonadati</taxon>
        <taxon>Pseudomonadota</taxon>
        <taxon>Betaproteobacteria</taxon>
        <taxon>Neisseriales</taxon>
        <taxon>Chitinibacteraceae</taxon>
        <taxon>Deefgea</taxon>
    </lineage>
</organism>
<dbReference type="Pfam" id="PF13439">
    <property type="entry name" value="Glyco_transf_4"/>
    <property type="match status" value="1"/>
</dbReference>